<evidence type="ECO:0000256" key="1">
    <source>
        <dbReference type="ARBA" id="ARBA00007689"/>
    </source>
</evidence>
<dbReference type="Proteomes" id="UP000295075">
    <property type="component" value="Unassembled WGS sequence"/>
</dbReference>
<accession>A0A4R4P9I4</accession>
<dbReference type="AlphaFoldDB" id="A0A4R4P9I4"/>
<feature type="domain" description="YCII-related" evidence="2">
    <location>
        <begin position="1"/>
        <end position="97"/>
    </location>
</feature>
<dbReference type="RefSeq" id="WP_132414032.1">
    <property type="nucleotide sequence ID" value="NZ_SMKA01000242.1"/>
</dbReference>
<dbReference type="Gene3D" id="3.30.70.1060">
    <property type="entry name" value="Dimeric alpha+beta barrel"/>
    <property type="match status" value="1"/>
</dbReference>
<dbReference type="PANTHER" id="PTHR35174">
    <property type="entry name" value="BLL7171 PROTEIN-RELATED"/>
    <property type="match status" value="1"/>
</dbReference>
<comment type="caution">
    <text evidence="3">The sequence shown here is derived from an EMBL/GenBank/DDBJ whole genome shotgun (WGS) entry which is preliminary data.</text>
</comment>
<evidence type="ECO:0000313" key="3">
    <source>
        <dbReference type="EMBL" id="TDC18729.1"/>
    </source>
</evidence>
<proteinExistence type="inferred from homology"/>
<dbReference type="OrthoDB" id="668782at2"/>
<gene>
    <name evidence="3" type="ORF">E1261_35065</name>
</gene>
<dbReference type="PANTHER" id="PTHR35174:SF3">
    <property type="entry name" value="BLL7171 PROTEIN"/>
    <property type="match status" value="1"/>
</dbReference>
<reference evidence="3 4" key="1">
    <citation type="submission" date="2019-03" db="EMBL/GenBank/DDBJ databases">
        <title>Draft genome sequences of novel Actinobacteria.</title>
        <authorList>
            <person name="Sahin N."/>
            <person name="Ay H."/>
            <person name="Saygin H."/>
        </authorList>
    </citation>
    <scope>NUCLEOTIDE SEQUENCE [LARGE SCALE GENOMIC DNA]</scope>
    <source>
        <strain evidence="3 4">JCM 30547</strain>
    </source>
</reference>
<organism evidence="3 4">
    <name type="scientific">Kribbella albertanoniae</name>
    <dbReference type="NCBI Taxonomy" id="1266829"/>
    <lineage>
        <taxon>Bacteria</taxon>
        <taxon>Bacillati</taxon>
        <taxon>Actinomycetota</taxon>
        <taxon>Actinomycetes</taxon>
        <taxon>Propionibacteriales</taxon>
        <taxon>Kribbellaceae</taxon>
        <taxon>Kribbella</taxon>
    </lineage>
</organism>
<sequence length="107" mass="11940">MQFLVSVIDDKDHPGSTDRMPAISEFNERLITEGYWVFAGGLADTGTATVIDNRGEQTLFSDGPFVESKEYLAGVWVWEAPDLDTALRLATEASKVCDRKIEVRPFQ</sequence>
<keyword evidence="4" id="KW-1185">Reference proteome</keyword>
<evidence type="ECO:0000313" key="4">
    <source>
        <dbReference type="Proteomes" id="UP000295075"/>
    </source>
</evidence>
<protein>
    <recommendedName>
        <fullName evidence="2">YCII-related domain-containing protein</fullName>
    </recommendedName>
</protein>
<dbReference type="InterPro" id="IPR011008">
    <property type="entry name" value="Dimeric_a/b-barrel"/>
</dbReference>
<evidence type="ECO:0000259" key="2">
    <source>
        <dbReference type="Pfam" id="PF03795"/>
    </source>
</evidence>
<name>A0A4R4P9I4_9ACTN</name>
<dbReference type="EMBL" id="SMKA01000242">
    <property type="protein sequence ID" value="TDC18729.1"/>
    <property type="molecule type" value="Genomic_DNA"/>
</dbReference>
<dbReference type="InterPro" id="IPR005545">
    <property type="entry name" value="YCII"/>
</dbReference>
<comment type="similarity">
    <text evidence="1">Belongs to the YciI family.</text>
</comment>
<dbReference type="Pfam" id="PF03795">
    <property type="entry name" value="YCII"/>
    <property type="match status" value="1"/>
</dbReference>
<dbReference type="SUPFAM" id="SSF54909">
    <property type="entry name" value="Dimeric alpha+beta barrel"/>
    <property type="match status" value="1"/>
</dbReference>